<name>A0A0C3BUV3_PILCF</name>
<evidence type="ECO:0000313" key="1">
    <source>
        <dbReference type="EMBL" id="KIM90333.1"/>
    </source>
</evidence>
<dbReference type="Proteomes" id="UP000054166">
    <property type="component" value="Unassembled WGS sequence"/>
</dbReference>
<proteinExistence type="predicted"/>
<dbReference type="InParanoid" id="A0A0C3BUV3"/>
<keyword evidence="2" id="KW-1185">Reference proteome</keyword>
<reference evidence="2" key="2">
    <citation type="submission" date="2015-01" db="EMBL/GenBank/DDBJ databases">
        <title>Evolutionary Origins and Diversification of the Mycorrhizal Mutualists.</title>
        <authorList>
            <consortium name="DOE Joint Genome Institute"/>
            <consortium name="Mycorrhizal Genomics Consortium"/>
            <person name="Kohler A."/>
            <person name="Kuo A."/>
            <person name="Nagy L.G."/>
            <person name="Floudas D."/>
            <person name="Copeland A."/>
            <person name="Barry K.W."/>
            <person name="Cichocki N."/>
            <person name="Veneault-Fourrey C."/>
            <person name="LaButti K."/>
            <person name="Lindquist E.A."/>
            <person name="Lipzen A."/>
            <person name="Lundell T."/>
            <person name="Morin E."/>
            <person name="Murat C."/>
            <person name="Riley R."/>
            <person name="Ohm R."/>
            <person name="Sun H."/>
            <person name="Tunlid A."/>
            <person name="Henrissat B."/>
            <person name="Grigoriev I.V."/>
            <person name="Hibbett D.S."/>
            <person name="Martin F."/>
        </authorList>
    </citation>
    <scope>NUCLEOTIDE SEQUENCE [LARGE SCALE GENOMIC DNA]</scope>
    <source>
        <strain evidence="2">F 1598</strain>
    </source>
</reference>
<sequence length="68" mass="7902">MTKLFESFVSSYATSEDDIRKLWVLIGEEQKMLLVRTLTSFYPSILYSNLTSPLHADECYITNPKRPI</sequence>
<dbReference type="HOGENOM" id="CLU_2794799_0_0_1"/>
<dbReference type="EMBL" id="KN832973">
    <property type="protein sequence ID" value="KIM90333.1"/>
    <property type="molecule type" value="Genomic_DNA"/>
</dbReference>
<accession>A0A0C3BUV3</accession>
<protein>
    <submittedName>
        <fullName evidence="1">Uncharacterized protein</fullName>
    </submittedName>
</protein>
<reference evidence="1 2" key="1">
    <citation type="submission" date="2014-04" db="EMBL/GenBank/DDBJ databases">
        <authorList>
            <consortium name="DOE Joint Genome Institute"/>
            <person name="Kuo A."/>
            <person name="Tarkka M."/>
            <person name="Buscot F."/>
            <person name="Kohler A."/>
            <person name="Nagy L.G."/>
            <person name="Floudas D."/>
            <person name="Copeland A."/>
            <person name="Barry K.W."/>
            <person name="Cichocki N."/>
            <person name="Veneault-Fourrey C."/>
            <person name="LaButti K."/>
            <person name="Lindquist E.A."/>
            <person name="Lipzen A."/>
            <person name="Lundell T."/>
            <person name="Morin E."/>
            <person name="Murat C."/>
            <person name="Sun H."/>
            <person name="Tunlid A."/>
            <person name="Henrissat B."/>
            <person name="Grigoriev I.V."/>
            <person name="Hibbett D.S."/>
            <person name="Martin F."/>
            <person name="Nordberg H.P."/>
            <person name="Cantor M.N."/>
            <person name="Hua S.X."/>
        </authorList>
    </citation>
    <scope>NUCLEOTIDE SEQUENCE [LARGE SCALE GENOMIC DNA]</scope>
    <source>
        <strain evidence="1 2">F 1598</strain>
    </source>
</reference>
<gene>
    <name evidence="1" type="ORF">PILCRDRAFT_812068</name>
</gene>
<dbReference type="AlphaFoldDB" id="A0A0C3BUV3"/>
<organism evidence="1 2">
    <name type="scientific">Piloderma croceum (strain F 1598)</name>
    <dbReference type="NCBI Taxonomy" id="765440"/>
    <lineage>
        <taxon>Eukaryota</taxon>
        <taxon>Fungi</taxon>
        <taxon>Dikarya</taxon>
        <taxon>Basidiomycota</taxon>
        <taxon>Agaricomycotina</taxon>
        <taxon>Agaricomycetes</taxon>
        <taxon>Agaricomycetidae</taxon>
        <taxon>Atheliales</taxon>
        <taxon>Atheliaceae</taxon>
        <taxon>Piloderma</taxon>
    </lineage>
</organism>
<evidence type="ECO:0000313" key="2">
    <source>
        <dbReference type="Proteomes" id="UP000054166"/>
    </source>
</evidence>
<dbReference type="OrthoDB" id="3235454at2759"/>